<proteinExistence type="predicted"/>
<dbReference type="InterPro" id="IPR007152">
    <property type="entry name" value="DUF354"/>
</dbReference>
<gene>
    <name evidence="1" type="ORF">RCIX1929</name>
</gene>
<dbReference type="STRING" id="351160.RCIX1929"/>
<name>Q0W3E7_METAR</name>
<dbReference type="PANTHER" id="PTHR39662">
    <property type="entry name" value="DUF354 DOMAIN-CONTAINING PROTEIN-RELATED"/>
    <property type="match status" value="1"/>
</dbReference>
<dbReference type="Gene3D" id="3.40.50.2000">
    <property type="entry name" value="Glycogen Phosphorylase B"/>
    <property type="match status" value="1"/>
</dbReference>
<sequence length="360" mass="41255">MKIAVDINHPAHVHYFRHFIREMKNRGHEVMITASEKEISYQLLNEYGLEYKKLGTYGISLLDKVKNILILDFKLLQAVKDFRPDVFFGFGSIRNAHVSFLLGKPCVAFDDSEPSPIEHLLYVPFTNAIVTPDCFKKDFGRKHVRYNGYTELAYLHPKYFTPDPEVLKKMGLKPGEKYVVMRFVAWKAGHDFGKGGFSDEARIRAVREMEKHARVFITSELPLPAELEKYRIKISPVNIHSVLYYAQMLIGDSQTMTTEAALLGTPAIRCNTFVGEHDMGNFLELEKKYGLIFNYDNPGQGIDKAVELISRPDLKAEWKRKLDVLLADKIDVTQFMVDFIERYPASLKKATLAVEKKVPA</sequence>
<organism evidence="1 2">
    <name type="scientific">Methanocella arvoryzae (strain DSM 22066 / NBRC 105507 / MRE50)</name>
    <dbReference type="NCBI Taxonomy" id="351160"/>
    <lineage>
        <taxon>Archaea</taxon>
        <taxon>Methanobacteriati</taxon>
        <taxon>Methanobacteriota</taxon>
        <taxon>Stenosarchaea group</taxon>
        <taxon>Methanomicrobia</taxon>
        <taxon>Methanocellales</taxon>
        <taxon>Methanocellaceae</taxon>
        <taxon>Methanocella</taxon>
    </lineage>
</organism>
<dbReference type="AlphaFoldDB" id="Q0W3E7"/>
<dbReference type="KEGG" id="rci:RCIX1929"/>
<dbReference type="PIRSF" id="PIRSF005357">
    <property type="entry name" value="UCP005357"/>
    <property type="match status" value="1"/>
</dbReference>
<evidence type="ECO:0000313" key="2">
    <source>
        <dbReference type="Proteomes" id="UP000000663"/>
    </source>
</evidence>
<dbReference type="OrthoDB" id="185087at2157"/>
<dbReference type="EMBL" id="AM114193">
    <property type="protein sequence ID" value="CAJ37096.1"/>
    <property type="molecule type" value="Genomic_DNA"/>
</dbReference>
<accession>Q0W3E7</accession>
<dbReference type="eggNOG" id="arCOG01395">
    <property type="taxonomic scope" value="Archaea"/>
</dbReference>
<dbReference type="PATRIC" id="fig|351160.9.peg.1182"/>
<reference evidence="1 2" key="1">
    <citation type="journal article" date="2006" name="Science">
        <title>Genome of rice cluster I archaea -- the key methane producers in the rice rhizosphere.</title>
        <authorList>
            <person name="Erkel C."/>
            <person name="Kube M."/>
            <person name="Reinhardt R."/>
            <person name="Liesack W."/>
        </authorList>
    </citation>
    <scope>NUCLEOTIDE SEQUENCE [LARGE SCALE GENOMIC DNA]</scope>
    <source>
        <strain evidence="2">DSM 22066 / NBRC 105507 / MRE50</strain>
    </source>
</reference>
<dbReference type="Proteomes" id="UP000000663">
    <property type="component" value="Chromosome"/>
</dbReference>
<protein>
    <recommendedName>
        <fullName evidence="3">DUF354 domain-containing protein</fullName>
    </recommendedName>
</protein>
<evidence type="ECO:0000313" key="1">
    <source>
        <dbReference type="EMBL" id="CAJ37096.1"/>
    </source>
</evidence>
<dbReference type="Pfam" id="PF04007">
    <property type="entry name" value="DUF354"/>
    <property type="match status" value="1"/>
</dbReference>
<dbReference type="RefSeq" id="WP_012035475.1">
    <property type="nucleotide sequence ID" value="NC_009464.1"/>
</dbReference>
<dbReference type="PANTHER" id="PTHR39662:SF1">
    <property type="entry name" value="DUF354 DOMAIN-CONTAINING PROTEIN"/>
    <property type="match status" value="1"/>
</dbReference>
<keyword evidence="2" id="KW-1185">Reference proteome</keyword>
<dbReference type="SUPFAM" id="SSF53756">
    <property type="entry name" value="UDP-Glycosyltransferase/glycogen phosphorylase"/>
    <property type="match status" value="1"/>
</dbReference>
<evidence type="ECO:0008006" key="3">
    <source>
        <dbReference type="Google" id="ProtNLM"/>
    </source>
</evidence>
<dbReference type="GeneID" id="5143220"/>